<evidence type="ECO:0000313" key="2">
    <source>
        <dbReference type="Proteomes" id="UP000095094"/>
    </source>
</evidence>
<reference evidence="2" key="1">
    <citation type="submission" date="2016-09" db="EMBL/GenBank/DDBJ databases">
        <authorList>
            <person name="Gulvik C.A."/>
        </authorList>
    </citation>
    <scope>NUCLEOTIDE SEQUENCE [LARGE SCALE GENOMIC DNA]</scope>
    <source>
        <strain evidence="2">LMG 8895</strain>
    </source>
</reference>
<protein>
    <submittedName>
        <fullName evidence="1">Uncharacterized protein</fullName>
    </submittedName>
</protein>
<sequence length="94" mass="10897">MTEFTISWSTEKDGESSELDSFEYFETLEETQEYVATWDVSDVMEDASYCIIEVNTDRGDVVDSWSVIGGKAFWNEEDTSEDIITYIKSYRKDS</sequence>
<comment type="caution">
    <text evidence="1">The sequence shown here is derived from an EMBL/GenBank/DDBJ whole genome shotgun (WGS) entry which is preliminary data.</text>
</comment>
<evidence type="ECO:0000313" key="1">
    <source>
        <dbReference type="EMBL" id="OEG16777.1"/>
    </source>
</evidence>
<proteinExistence type="predicted"/>
<organism evidence="1 2">
    <name type="scientific">Enterococcus termitis</name>
    <dbReference type="NCBI Taxonomy" id="332950"/>
    <lineage>
        <taxon>Bacteria</taxon>
        <taxon>Bacillati</taxon>
        <taxon>Bacillota</taxon>
        <taxon>Bacilli</taxon>
        <taxon>Lactobacillales</taxon>
        <taxon>Enterococcaceae</taxon>
        <taxon>Enterococcus</taxon>
    </lineage>
</organism>
<dbReference type="AlphaFoldDB" id="A0A1E5GVV2"/>
<dbReference type="EMBL" id="MIJY01000012">
    <property type="protein sequence ID" value="OEG16777.1"/>
    <property type="molecule type" value="Genomic_DNA"/>
</dbReference>
<accession>A0A1E5GVV2</accession>
<keyword evidence="2" id="KW-1185">Reference proteome</keyword>
<gene>
    <name evidence="1" type="ORF">BCR25_04055</name>
</gene>
<dbReference type="Proteomes" id="UP000095094">
    <property type="component" value="Unassembled WGS sequence"/>
</dbReference>
<dbReference type="RefSeq" id="WP_069663174.1">
    <property type="nucleotide sequence ID" value="NZ_JBHUJJ010000001.1"/>
</dbReference>
<name>A0A1E5GVV2_9ENTE</name>